<evidence type="ECO:0000313" key="4">
    <source>
        <dbReference type="Proteomes" id="UP000297014"/>
    </source>
</evidence>
<organism evidence="1 3">
    <name type="scientific">Alkalihalobacillus alcalophilus ATCC 27647 = CGMCC 1.3604</name>
    <dbReference type="NCBI Taxonomy" id="1218173"/>
    <lineage>
        <taxon>Bacteria</taxon>
        <taxon>Bacillati</taxon>
        <taxon>Bacillota</taxon>
        <taxon>Bacilli</taxon>
        <taxon>Bacillales</taxon>
        <taxon>Bacillaceae</taxon>
        <taxon>Alkalihalobacillus</taxon>
    </lineage>
</organism>
<dbReference type="EMBL" id="JALP01000174">
    <property type="protein sequence ID" value="THG90097.1"/>
    <property type="molecule type" value="Genomic_DNA"/>
</dbReference>
<protein>
    <submittedName>
        <fullName evidence="1">Uncharacterized protein</fullName>
    </submittedName>
</protein>
<dbReference type="OrthoDB" id="2885676at2"/>
<dbReference type="Proteomes" id="UP000297014">
    <property type="component" value="Unassembled WGS sequence"/>
</dbReference>
<dbReference type="AlphaFoldDB" id="A0A094WSY9"/>
<evidence type="ECO:0000313" key="3">
    <source>
        <dbReference type="Proteomes" id="UP000002754"/>
    </source>
</evidence>
<dbReference type="eggNOG" id="ENOG5030D3E">
    <property type="taxonomic scope" value="Bacteria"/>
</dbReference>
<name>A0A094WSY9_ALKAL</name>
<dbReference type="EMBL" id="ALPT02000001">
    <property type="protein sequence ID" value="KGA99183.1"/>
    <property type="molecule type" value="Genomic_DNA"/>
</dbReference>
<keyword evidence="3" id="KW-1185">Reference proteome</keyword>
<reference evidence="2 4" key="2">
    <citation type="submission" date="2014-01" db="EMBL/GenBank/DDBJ databases">
        <title>Draft genome sequencing of Bacillus alcalophilus CGMCC 1.3604.</title>
        <authorList>
            <person name="Yang J."/>
            <person name="Diao L."/>
            <person name="Yang S."/>
        </authorList>
    </citation>
    <scope>NUCLEOTIDE SEQUENCE [LARGE SCALE GENOMIC DNA]</scope>
    <source>
        <strain evidence="2 4">CGMCC 1.3604</strain>
    </source>
</reference>
<proteinExistence type="predicted"/>
<evidence type="ECO:0000313" key="2">
    <source>
        <dbReference type="EMBL" id="THG90097.1"/>
    </source>
</evidence>
<gene>
    <name evidence="2" type="ORF">AJ85_13330</name>
    <name evidence="1" type="ORF">BALCAV_0200585</name>
</gene>
<dbReference type="Proteomes" id="UP000002754">
    <property type="component" value="Unassembled WGS sequence"/>
</dbReference>
<dbReference type="RefSeq" id="WP_003322430.1">
    <property type="nucleotide sequence ID" value="NZ_ALPT02000001.1"/>
</dbReference>
<accession>A0A094WSY9</accession>
<reference evidence="1 3" key="1">
    <citation type="journal article" date="2014" name="Genome Announc.">
        <title>Draft Genome Sequence of Bacillus alcalophilus AV1934, a Classic Alkaliphile Isolated from Human Feces in 1934.</title>
        <authorList>
            <person name="Attie O."/>
            <person name="Jayaprakash A."/>
            <person name="Shah H."/>
            <person name="Paulsen I.T."/>
            <person name="Morino M."/>
            <person name="Takahashi Y."/>
            <person name="Narumi I."/>
            <person name="Sachidanandam R."/>
            <person name="Satoh K."/>
            <person name="Ito M."/>
            <person name="Krulwich T.A."/>
        </authorList>
    </citation>
    <scope>NUCLEOTIDE SEQUENCE [LARGE SCALE GENOMIC DNA]</scope>
    <source>
        <strain evidence="1 3">AV1934</strain>
    </source>
</reference>
<evidence type="ECO:0000313" key="1">
    <source>
        <dbReference type="EMBL" id="KGA99183.1"/>
    </source>
</evidence>
<comment type="caution">
    <text evidence="1">The sequence shown here is derived from an EMBL/GenBank/DDBJ whole genome shotgun (WGS) entry which is preliminary data.</text>
</comment>
<sequence length="73" mass="8424">MNLLKLTDKSLCTNADLIFSQQFGLPIEVYCSKNSETIAFGQIQDFNEDFIRICGKLYRRDTNLFFGIRHLSA</sequence>